<organism evidence="14 15">
    <name type="scientific">Hyphobacterium vulgare</name>
    <dbReference type="NCBI Taxonomy" id="1736751"/>
    <lineage>
        <taxon>Bacteria</taxon>
        <taxon>Pseudomonadati</taxon>
        <taxon>Pseudomonadota</taxon>
        <taxon>Alphaproteobacteria</taxon>
        <taxon>Maricaulales</taxon>
        <taxon>Maricaulaceae</taxon>
        <taxon>Hyphobacterium</taxon>
    </lineage>
</organism>
<evidence type="ECO:0000256" key="5">
    <source>
        <dbReference type="ARBA" id="ARBA00022694"/>
    </source>
</evidence>
<reference evidence="15" key="1">
    <citation type="journal article" date="2019" name="Int. J. Syst. Evol. Microbiol.">
        <title>The Global Catalogue of Microorganisms (GCM) 10K type strain sequencing project: providing services to taxonomists for standard genome sequencing and annotation.</title>
        <authorList>
            <consortium name="The Broad Institute Genomics Platform"/>
            <consortium name="The Broad Institute Genome Sequencing Center for Infectious Disease"/>
            <person name="Wu L."/>
            <person name="Ma J."/>
        </authorList>
    </citation>
    <scope>NUCLEOTIDE SEQUENCE [LARGE SCALE GENOMIC DNA]</scope>
    <source>
        <strain evidence="15">KCTC 52487</strain>
    </source>
</reference>
<keyword evidence="6 10" id="KW-0547">Nucleotide-binding</keyword>
<evidence type="ECO:0000256" key="9">
    <source>
        <dbReference type="ARBA" id="ARBA00049563"/>
    </source>
</evidence>
<dbReference type="EC" id="2.5.1.75" evidence="10"/>
<evidence type="ECO:0000313" key="14">
    <source>
        <dbReference type="EMBL" id="MFC2927031.1"/>
    </source>
</evidence>
<evidence type="ECO:0000256" key="3">
    <source>
        <dbReference type="ARBA" id="ARBA00005842"/>
    </source>
</evidence>
<evidence type="ECO:0000256" key="11">
    <source>
        <dbReference type="RuleBase" id="RU003783"/>
    </source>
</evidence>
<dbReference type="HAMAP" id="MF_00185">
    <property type="entry name" value="IPP_trans"/>
    <property type="match status" value="1"/>
</dbReference>
<comment type="function">
    <text evidence="2 10 12">Catalyzes the transfer of a dimethylallyl group onto the adenine at position 37 in tRNAs that read codons beginning with uridine, leading to the formation of N6-(dimethylallyl)adenosine (i(6)A).</text>
</comment>
<dbReference type="InterPro" id="IPR018022">
    <property type="entry name" value="IPT"/>
</dbReference>
<sequence>MSVPPVWLIAGPTASGKTALAIHAARRLGGEVVNADSMQIYADIPVLSAAPSLDEQADIPHHLFGVLDASERASVGWWARAAMSAIAEIRSRGKRPVVVGGTGLYFNALTDGLAEVPDIPAQASQAAARIADRGADALRIEAERHDTEGAARVLGDDVQRLRRIVEVGLATGRPLSSFHGDTVPLLQPGEWRGVVIEPDREALYARIDARFDRMLAAGALDEVAALDRRELDPELPAMKALGVPQLIALRKGEMTRAEAEEYAKRESRRYAKRQYTWFRNRCADWPRIGSLDPVTARAEFDALLEGET</sequence>
<comment type="subunit">
    <text evidence="10">Monomer.</text>
</comment>
<proteinExistence type="inferred from homology"/>
<dbReference type="NCBIfam" id="TIGR00174">
    <property type="entry name" value="miaA"/>
    <property type="match status" value="1"/>
</dbReference>
<evidence type="ECO:0000256" key="10">
    <source>
        <dbReference type="HAMAP-Rule" id="MF_00185"/>
    </source>
</evidence>
<keyword evidence="5 10" id="KW-0819">tRNA processing</keyword>
<dbReference type="GO" id="GO:0052381">
    <property type="term" value="F:tRNA dimethylallyltransferase activity"/>
    <property type="evidence" value="ECO:0007669"/>
    <property type="project" value="UniProtKB-EC"/>
</dbReference>
<feature type="site" description="Interaction with substrate tRNA" evidence="10">
    <location>
        <position position="129"/>
    </location>
</feature>
<dbReference type="InterPro" id="IPR027417">
    <property type="entry name" value="P-loop_NTPase"/>
</dbReference>
<evidence type="ECO:0000256" key="7">
    <source>
        <dbReference type="ARBA" id="ARBA00022840"/>
    </source>
</evidence>
<dbReference type="Gene3D" id="3.40.50.300">
    <property type="entry name" value="P-loop containing nucleotide triphosphate hydrolases"/>
    <property type="match status" value="1"/>
</dbReference>
<feature type="region of interest" description="Interaction with substrate tRNA" evidence="10">
    <location>
        <begin position="159"/>
        <end position="163"/>
    </location>
</feature>
<evidence type="ECO:0000313" key="15">
    <source>
        <dbReference type="Proteomes" id="UP001595379"/>
    </source>
</evidence>
<gene>
    <name evidence="10 14" type="primary">miaA</name>
    <name evidence="14" type="ORF">ACFOOR_13020</name>
</gene>
<protein>
    <recommendedName>
        <fullName evidence="10">tRNA dimethylallyltransferase</fullName>
        <ecNumber evidence="10">2.5.1.75</ecNumber>
    </recommendedName>
    <alternativeName>
        <fullName evidence="10">Dimethylallyl diphosphate:tRNA dimethylallyltransferase</fullName>
        <shortName evidence="10">DMAPP:tRNA dimethylallyltransferase</shortName>
        <shortName evidence="10">DMATase</shortName>
    </alternativeName>
    <alternativeName>
        <fullName evidence="10">Isopentenyl-diphosphate:tRNA isopentenyltransferase</fullName>
        <shortName evidence="10">IPP transferase</shortName>
        <shortName evidence="10">IPPT</shortName>
        <shortName evidence="10">IPTase</shortName>
    </alternativeName>
</protein>
<keyword evidence="7 10" id="KW-0067">ATP-binding</keyword>
<comment type="catalytic activity">
    <reaction evidence="9 10 11">
        <text>adenosine(37) in tRNA + dimethylallyl diphosphate = N(6)-dimethylallyladenosine(37) in tRNA + diphosphate</text>
        <dbReference type="Rhea" id="RHEA:26482"/>
        <dbReference type="Rhea" id="RHEA-COMP:10162"/>
        <dbReference type="Rhea" id="RHEA-COMP:10375"/>
        <dbReference type="ChEBI" id="CHEBI:33019"/>
        <dbReference type="ChEBI" id="CHEBI:57623"/>
        <dbReference type="ChEBI" id="CHEBI:74411"/>
        <dbReference type="ChEBI" id="CHEBI:74415"/>
        <dbReference type="EC" id="2.5.1.75"/>
    </reaction>
</comment>
<feature type="site" description="Interaction with substrate tRNA" evidence="10">
    <location>
        <position position="102"/>
    </location>
</feature>
<evidence type="ECO:0000256" key="4">
    <source>
        <dbReference type="ARBA" id="ARBA00022679"/>
    </source>
</evidence>
<dbReference type="EMBL" id="JBHRSV010000028">
    <property type="protein sequence ID" value="MFC2927031.1"/>
    <property type="molecule type" value="Genomic_DNA"/>
</dbReference>
<keyword evidence="8 10" id="KW-0460">Magnesium</keyword>
<evidence type="ECO:0000256" key="12">
    <source>
        <dbReference type="RuleBase" id="RU003784"/>
    </source>
</evidence>
<dbReference type="InterPro" id="IPR039657">
    <property type="entry name" value="Dimethylallyltransferase"/>
</dbReference>
<comment type="caution">
    <text evidence="14">The sequence shown here is derived from an EMBL/GenBank/DDBJ whole genome shotgun (WGS) entry which is preliminary data.</text>
</comment>
<dbReference type="PANTHER" id="PTHR11088">
    <property type="entry name" value="TRNA DIMETHYLALLYLTRANSFERASE"/>
    <property type="match status" value="1"/>
</dbReference>
<evidence type="ECO:0000256" key="13">
    <source>
        <dbReference type="RuleBase" id="RU003785"/>
    </source>
</evidence>
<dbReference type="PANTHER" id="PTHR11088:SF60">
    <property type="entry name" value="TRNA DIMETHYLALLYLTRANSFERASE"/>
    <property type="match status" value="1"/>
</dbReference>
<comment type="cofactor">
    <cofactor evidence="1 10">
        <name>Mg(2+)</name>
        <dbReference type="ChEBI" id="CHEBI:18420"/>
    </cofactor>
</comment>
<accession>A0ABV6ZZS4</accession>
<comment type="caution">
    <text evidence="10">Lacks conserved residue(s) required for the propagation of feature annotation.</text>
</comment>
<evidence type="ECO:0000256" key="6">
    <source>
        <dbReference type="ARBA" id="ARBA00022741"/>
    </source>
</evidence>
<keyword evidence="15" id="KW-1185">Reference proteome</keyword>
<comment type="similarity">
    <text evidence="3 10 13">Belongs to the IPP transferase family.</text>
</comment>
<keyword evidence="4 10" id="KW-0808">Transferase</keyword>
<dbReference type="SUPFAM" id="SSF52540">
    <property type="entry name" value="P-loop containing nucleoside triphosphate hydrolases"/>
    <property type="match status" value="1"/>
</dbReference>
<dbReference type="RefSeq" id="WP_343163022.1">
    <property type="nucleotide sequence ID" value="NZ_JBHRSV010000028.1"/>
</dbReference>
<dbReference type="Pfam" id="PF01715">
    <property type="entry name" value="IPPT"/>
    <property type="match status" value="1"/>
</dbReference>
<feature type="region of interest" description="Interaction with substrate tRNA" evidence="10">
    <location>
        <begin position="36"/>
        <end position="39"/>
    </location>
</feature>
<feature type="binding site" evidence="10">
    <location>
        <begin position="11"/>
        <end position="18"/>
    </location>
    <ligand>
        <name>ATP</name>
        <dbReference type="ChEBI" id="CHEBI:30616"/>
    </ligand>
</feature>
<evidence type="ECO:0000256" key="2">
    <source>
        <dbReference type="ARBA" id="ARBA00003213"/>
    </source>
</evidence>
<name>A0ABV6ZZS4_9PROT</name>
<feature type="binding site" evidence="10">
    <location>
        <begin position="13"/>
        <end position="18"/>
    </location>
    <ligand>
        <name>substrate</name>
    </ligand>
</feature>
<evidence type="ECO:0000256" key="1">
    <source>
        <dbReference type="ARBA" id="ARBA00001946"/>
    </source>
</evidence>
<evidence type="ECO:0000256" key="8">
    <source>
        <dbReference type="ARBA" id="ARBA00022842"/>
    </source>
</evidence>
<dbReference type="Proteomes" id="UP001595379">
    <property type="component" value="Unassembled WGS sequence"/>
</dbReference>
<dbReference type="Gene3D" id="1.10.20.140">
    <property type="match status" value="1"/>
</dbReference>